<accession>A0A392RAQ5</accession>
<dbReference type="Proteomes" id="UP000265520">
    <property type="component" value="Unassembled WGS sequence"/>
</dbReference>
<evidence type="ECO:0008006" key="3">
    <source>
        <dbReference type="Google" id="ProtNLM"/>
    </source>
</evidence>
<proteinExistence type="predicted"/>
<evidence type="ECO:0000313" key="2">
    <source>
        <dbReference type="Proteomes" id="UP000265520"/>
    </source>
</evidence>
<reference evidence="1 2" key="1">
    <citation type="journal article" date="2018" name="Front. Plant Sci.">
        <title>Red Clover (Trifolium pratense) and Zigzag Clover (T. medium) - A Picture of Genomic Similarities and Differences.</title>
        <authorList>
            <person name="Dluhosova J."/>
            <person name="Istvanek J."/>
            <person name="Nedelnik J."/>
            <person name="Repkova J."/>
        </authorList>
    </citation>
    <scope>NUCLEOTIDE SEQUENCE [LARGE SCALE GENOMIC DNA]</scope>
    <source>
        <strain evidence="2">cv. 10/8</strain>
        <tissue evidence="1">Leaf</tissue>
    </source>
</reference>
<organism evidence="1 2">
    <name type="scientific">Trifolium medium</name>
    <dbReference type="NCBI Taxonomy" id="97028"/>
    <lineage>
        <taxon>Eukaryota</taxon>
        <taxon>Viridiplantae</taxon>
        <taxon>Streptophyta</taxon>
        <taxon>Embryophyta</taxon>
        <taxon>Tracheophyta</taxon>
        <taxon>Spermatophyta</taxon>
        <taxon>Magnoliopsida</taxon>
        <taxon>eudicotyledons</taxon>
        <taxon>Gunneridae</taxon>
        <taxon>Pentapetalae</taxon>
        <taxon>rosids</taxon>
        <taxon>fabids</taxon>
        <taxon>Fabales</taxon>
        <taxon>Fabaceae</taxon>
        <taxon>Papilionoideae</taxon>
        <taxon>50 kb inversion clade</taxon>
        <taxon>NPAAA clade</taxon>
        <taxon>Hologalegina</taxon>
        <taxon>IRL clade</taxon>
        <taxon>Trifolieae</taxon>
        <taxon>Trifolium</taxon>
    </lineage>
</organism>
<sequence length="112" mass="12221">MLRKCPNHGFDELTQIHIFRNGLMQESKLLLDATAGGSLLSLSAADATAIIEKMALSDRQGEHNKTQRKPGILELDTSDAMLAQNKLLTNTVEELSKQMSKLITLQEGSGKA</sequence>
<dbReference type="AlphaFoldDB" id="A0A392RAQ5"/>
<protein>
    <recommendedName>
        <fullName evidence="3">Retrotransposon gag protein</fullName>
    </recommendedName>
</protein>
<feature type="non-terminal residue" evidence="1">
    <location>
        <position position="112"/>
    </location>
</feature>
<dbReference type="EMBL" id="LXQA010206544">
    <property type="protein sequence ID" value="MCI33683.1"/>
    <property type="molecule type" value="Genomic_DNA"/>
</dbReference>
<evidence type="ECO:0000313" key="1">
    <source>
        <dbReference type="EMBL" id="MCI33683.1"/>
    </source>
</evidence>
<name>A0A392RAQ5_9FABA</name>
<comment type="caution">
    <text evidence="1">The sequence shown here is derived from an EMBL/GenBank/DDBJ whole genome shotgun (WGS) entry which is preliminary data.</text>
</comment>
<keyword evidence="2" id="KW-1185">Reference proteome</keyword>